<name>A0A176WQ40_MARPO</name>
<keyword evidence="2" id="KW-0812">Transmembrane</keyword>
<dbReference type="PANTHER" id="PTHR15852">
    <property type="entry name" value="PLASTID TRANSCRIPTIONALLY ACTIVE PROTEIN"/>
    <property type="match status" value="1"/>
</dbReference>
<feature type="compositionally biased region" description="Low complexity" evidence="1">
    <location>
        <begin position="118"/>
        <end position="137"/>
    </location>
</feature>
<dbReference type="InterPro" id="IPR036410">
    <property type="entry name" value="HSP_DnaJ_Cys-rich_dom_sf"/>
</dbReference>
<gene>
    <name evidence="3" type="ORF">AXG93_1162s1140</name>
</gene>
<organism evidence="3 4">
    <name type="scientific">Marchantia polymorpha subsp. ruderalis</name>
    <dbReference type="NCBI Taxonomy" id="1480154"/>
    <lineage>
        <taxon>Eukaryota</taxon>
        <taxon>Viridiplantae</taxon>
        <taxon>Streptophyta</taxon>
        <taxon>Embryophyta</taxon>
        <taxon>Marchantiophyta</taxon>
        <taxon>Marchantiopsida</taxon>
        <taxon>Marchantiidae</taxon>
        <taxon>Marchantiales</taxon>
        <taxon>Marchantiaceae</taxon>
        <taxon>Marchantia</taxon>
    </lineage>
</organism>
<dbReference type="AlphaFoldDB" id="A0A176WQ40"/>
<evidence type="ECO:0000313" key="4">
    <source>
        <dbReference type="Proteomes" id="UP000077202"/>
    </source>
</evidence>
<evidence type="ECO:0000313" key="3">
    <source>
        <dbReference type="EMBL" id="OAE35238.1"/>
    </source>
</evidence>
<dbReference type="EMBL" id="LVLJ01000219">
    <property type="protein sequence ID" value="OAE35238.1"/>
    <property type="molecule type" value="Genomic_DNA"/>
</dbReference>
<dbReference type="PANTHER" id="PTHR15852:SF8">
    <property type="entry name" value="PROTEIN ORANGE-LIKE, CHLOROPLASTIC"/>
    <property type="match status" value="1"/>
</dbReference>
<evidence type="ECO:0000256" key="2">
    <source>
        <dbReference type="SAM" id="Phobius"/>
    </source>
</evidence>
<sequence>MSRDGGWGSKRRPPKFFGAWAWAWGLGLRVAIIGERGNARMRTKRQERRERMKHTPRNRNPNWSCISCSAAQTLRAKPWTCLQSSSQFSQSLVFGLRSGPLRLPRFRRPGECSAIMPGSGSNSGSSSDSANSAYTSARGDEAGPLSDSSFCIIEGRDTVLDFAPMQLQEIREHINMRRNKIFLLMEEVRRLRIQQKIKSAEQGTALEEEEEDDVPEFPSSIPFLPPLVRTYGKISWQLSAILNPLSEPVNVETSATLKQYYATCFALISSIMLFAGLLSPILELKLGIGGTSYEDFIRGMHLPLQLSEVDPIVASFSGGAVGVITSLMVVEINNVKQQEQKRCRYCHGTGYLACARCSGSGALIVKESLVSAGGHADSGLRMPTSQRCSTCAGAAKVMCPTCLCTGMELASEHDPRIDPFD</sequence>
<comment type="caution">
    <text evidence="3">The sequence shown here is derived from an EMBL/GenBank/DDBJ whole genome shotgun (WGS) entry which is preliminary data.</text>
</comment>
<reference evidence="3" key="1">
    <citation type="submission" date="2016-03" db="EMBL/GenBank/DDBJ databases">
        <title>Mechanisms controlling the formation of the plant cell surface in tip-growing cells are functionally conserved among land plants.</title>
        <authorList>
            <person name="Honkanen S."/>
            <person name="Jones V.A."/>
            <person name="Morieri G."/>
            <person name="Champion C."/>
            <person name="Hetherington A.J."/>
            <person name="Kelly S."/>
            <person name="Saint-Marcoux D."/>
            <person name="Proust H."/>
            <person name="Prescott H."/>
            <person name="Dolan L."/>
        </authorList>
    </citation>
    <scope>NUCLEOTIDE SEQUENCE [LARGE SCALE GENOMIC DNA]</scope>
    <source>
        <tissue evidence="3">Whole gametophyte</tissue>
    </source>
</reference>
<evidence type="ECO:0000256" key="1">
    <source>
        <dbReference type="SAM" id="MobiDB-lite"/>
    </source>
</evidence>
<feature type="region of interest" description="Disordered" evidence="1">
    <location>
        <begin position="112"/>
        <end position="144"/>
    </location>
</feature>
<feature type="transmembrane region" description="Helical" evidence="2">
    <location>
        <begin position="20"/>
        <end position="39"/>
    </location>
</feature>
<proteinExistence type="predicted"/>
<keyword evidence="2" id="KW-1133">Transmembrane helix</keyword>
<keyword evidence="2" id="KW-0472">Membrane</keyword>
<dbReference type="SUPFAM" id="SSF57938">
    <property type="entry name" value="DnaJ/Hsp40 cysteine-rich domain"/>
    <property type="match status" value="1"/>
</dbReference>
<keyword evidence="4" id="KW-1185">Reference proteome</keyword>
<feature type="transmembrane region" description="Helical" evidence="2">
    <location>
        <begin position="312"/>
        <end position="332"/>
    </location>
</feature>
<accession>A0A176WQ40</accession>
<dbReference type="Proteomes" id="UP000077202">
    <property type="component" value="Unassembled WGS sequence"/>
</dbReference>
<protein>
    <submittedName>
        <fullName evidence="3">Uncharacterized protein</fullName>
    </submittedName>
</protein>
<feature type="transmembrane region" description="Helical" evidence="2">
    <location>
        <begin position="260"/>
        <end position="282"/>
    </location>
</feature>